<accession>A0A392RAQ3</accession>
<dbReference type="EMBL" id="LXQA010206278">
    <property type="protein sequence ID" value="MCI33661.1"/>
    <property type="molecule type" value="Genomic_DNA"/>
</dbReference>
<evidence type="ECO:0000313" key="3">
    <source>
        <dbReference type="Proteomes" id="UP000265520"/>
    </source>
</evidence>
<name>A0A392RAQ3_9FABA</name>
<keyword evidence="3" id="KW-1185">Reference proteome</keyword>
<evidence type="ECO:0000256" key="1">
    <source>
        <dbReference type="SAM" id="MobiDB-lite"/>
    </source>
</evidence>
<reference evidence="2 3" key="1">
    <citation type="journal article" date="2018" name="Front. Plant Sci.">
        <title>Red Clover (Trifolium pratense) and Zigzag Clover (T. medium) - A Picture of Genomic Similarities and Differences.</title>
        <authorList>
            <person name="Dluhosova J."/>
            <person name="Istvanek J."/>
            <person name="Nedelnik J."/>
            <person name="Repkova J."/>
        </authorList>
    </citation>
    <scope>NUCLEOTIDE SEQUENCE [LARGE SCALE GENOMIC DNA]</scope>
    <source>
        <strain evidence="3">cv. 10/8</strain>
        <tissue evidence="2">Leaf</tissue>
    </source>
</reference>
<dbReference type="Proteomes" id="UP000265520">
    <property type="component" value="Unassembled WGS sequence"/>
</dbReference>
<feature type="region of interest" description="Disordered" evidence="1">
    <location>
        <begin position="1"/>
        <end position="43"/>
    </location>
</feature>
<organism evidence="2 3">
    <name type="scientific">Trifolium medium</name>
    <dbReference type="NCBI Taxonomy" id="97028"/>
    <lineage>
        <taxon>Eukaryota</taxon>
        <taxon>Viridiplantae</taxon>
        <taxon>Streptophyta</taxon>
        <taxon>Embryophyta</taxon>
        <taxon>Tracheophyta</taxon>
        <taxon>Spermatophyta</taxon>
        <taxon>Magnoliopsida</taxon>
        <taxon>eudicotyledons</taxon>
        <taxon>Gunneridae</taxon>
        <taxon>Pentapetalae</taxon>
        <taxon>rosids</taxon>
        <taxon>fabids</taxon>
        <taxon>Fabales</taxon>
        <taxon>Fabaceae</taxon>
        <taxon>Papilionoideae</taxon>
        <taxon>50 kb inversion clade</taxon>
        <taxon>NPAAA clade</taxon>
        <taxon>Hologalegina</taxon>
        <taxon>IRL clade</taxon>
        <taxon>Trifolieae</taxon>
        <taxon>Trifolium</taxon>
    </lineage>
</organism>
<feature type="compositionally biased region" description="Basic and acidic residues" evidence="1">
    <location>
        <begin position="1"/>
        <end position="41"/>
    </location>
</feature>
<protein>
    <submittedName>
        <fullName evidence="2">Uncharacterized protein</fullName>
    </submittedName>
</protein>
<comment type="caution">
    <text evidence="2">The sequence shown here is derived from an EMBL/GenBank/DDBJ whole genome shotgun (WGS) entry which is preliminary data.</text>
</comment>
<evidence type="ECO:0000313" key="2">
    <source>
        <dbReference type="EMBL" id="MCI33661.1"/>
    </source>
</evidence>
<sequence length="67" mass="7777">MKSLYETHEDDTRKPPVKELEGDADFDARPDEQVTKEEKSTVDPLPVETRMQFKRPTPDGEFITIQL</sequence>
<dbReference type="AlphaFoldDB" id="A0A392RAQ3"/>
<feature type="non-terminal residue" evidence="2">
    <location>
        <position position="67"/>
    </location>
</feature>
<proteinExistence type="predicted"/>